<gene>
    <name evidence="3" type="ORF">ACFH04_39825</name>
</gene>
<dbReference type="InterPro" id="IPR010982">
    <property type="entry name" value="Lambda_DNA-bd_dom_sf"/>
</dbReference>
<dbReference type="InterPro" id="IPR001387">
    <property type="entry name" value="Cro/C1-type_HTH"/>
</dbReference>
<evidence type="ECO:0000313" key="4">
    <source>
        <dbReference type="Proteomes" id="UP001589887"/>
    </source>
</evidence>
<dbReference type="CDD" id="cd00093">
    <property type="entry name" value="HTH_XRE"/>
    <property type="match status" value="1"/>
</dbReference>
<sequence>MTAAIAHSELQTFLRRCRERVGISQATLAERLHLSPRGYWNLERGLIQNPSAEVLDSLAAILRLGARERWTLYMLATRHEPPPLDGVALEGASAFSELLSVQQCPAAIVDSAWQIVACNHSYRELPFGMEGNDRGNLLHHLLLTPHVRDTLLGSWDMSWAVPLLGELRTTCEVHPGTAWPKRMLLHVGRDSRLRRAWRRLDFSPPPRPAAARPFHHPLWGPQVTVLETVPRYMAGYKIVSLVPGGSPEGPGEAPLSSGLSGEAVE</sequence>
<dbReference type="Gene3D" id="1.10.260.40">
    <property type="entry name" value="lambda repressor-like DNA-binding domains"/>
    <property type="match status" value="1"/>
</dbReference>
<proteinExistence type="predicted"/>
<dbReference type="PANTHER" id="PTHR35010">
    <property type="entry name" value="BLL4672 PROTEIN-RELATED"/>
    <property type="match status" value="1"/>
</dbReference>
<name>A0ABV6TWY7_9ACTN</name>
<feature type="compositionally biased region" description="Low complexity" evidence="1">
    <location>
        <begin position="245"/>
        <end position="258"/>
    </location>
</feature>
<dbReference type="InterPro" id="IPR041413">
    <property type="entry name" value="MLTR_LBD"/>
</dbReference>
<dbReference type="PANTHER" id="PTHR35010:SF2">
    <property type="entry name" value="BLL4672 PROTEIN"/>
    <property type="match status" value="1"/>
</dbReference>
<dbReference type="Pfam" id="PF17765">
    <property type="entry name" value="MLTR_LBD"/>
    <property type="match status" value="1"/>
</dbReference>
<organism evidence="3 4">
    <name type="scientific">Streptomyces noboritoensis</name>
    <dbReference type="NCBI Taxonomy" id="67337"/>
    <lineage>
        <taxon>Bacteria</taxon>
        <taxon>Bacillati</taxon>
        <taxon>Actinomycetota</taxon>
        <taxon>Actinomycetes</taxon>
        <taxon>Kitasatosporales</taxon>
        <taxon>Streptomycetaceae</taxon>
        <taxon>Streptomyces</taxon>
    </lineage>
</organism>
<evidence type="ECO:0000256" key="1">
    <source>
        <dbReference type="SAM" id="MobiDB-lite"/>
    </source>
</evidence>
<protein>
    <submittedName>
        <fullName evidence="3">Helix-turn-helix domain-containing protein</fullName>
    </submittedName>
</protein>
<dbReference type="EMBL" id="JBHMQV010000009">
    <property type="protein sequence ID" value="MFC0849826.1"/>
    <property type="molecule type" value="Genomic_DNA"/>
</dbReference>
<keyword evidence="4" id="KW-1185">Reference proteome</keyword>
<dbReference type="RefSeq" id="WP_394323836.1">
    <property type="nucleotide sequence ID" value="NZ_JBHMQV010000009.1"/>
</dbReference>
<accession>A0ABV6TWY7</accession>
<dbReference type="PROSITE" id="PS50943">
    <property type="entry name" value="HTH_CROC1"/>
    <property type="match status" value="1"/>
</dbReference>
<dbReference type="Pfam" id="PF13560">
    <property type="entry name" value="HTH_31"/>
    <property type="match status" value="1"/>
</dbReference>
<reference evidence="3 4" key="1">
    <citation type="submission" date="2024-09" db="EMBL/GenBank/DDBJ databases">
        <authorList>
            <person name="Sun Q."/>
            <person name="Mori K."/>
        </authorList>
    </citation>
    <scope>NUCLEOTIDE SEQUENCE [LARGE SCALE GENOMIC DNA]</scope>
    <source>
        <strain evidence="3 4">JCM 4557</strain>
    </source>
</reference>
<comment type="caution">
    <text evidence="3">The sequence shown here is derived from an EMBL/GenBank/DDBJ whole genome shotgun (WGS) entry which is preliminary data.</text>
</comment>
<dbReference type="Proteomes" id="UP001589887">
    <property type="component" value="Unassembled WGS sequence"/>
</dbReference>
<feature type="region of interest" description="Disordered" evidence="1">
    <location>
        <begin position="245"/>
        <end position="265"/>
    </location>
</feature>
<evidence type="ECO:0000313" key="3">
    <source>
        <dbReference type="EMBL" id="MFC0849826.1"/>
    </source>
</evidence>
<feature type="domain" description="HTH cro/C1-type" evidence="2">
    <location>
        <begin position="14"/>
        <end position="69"/>
    </location>
</feature>
<dbReference type="Gene3D" id="3.30.450.180">
    <property type="match status" value="1"/>
</dbReference>
<dbReference type="SUPFAM" id="SSF47413">
    <property type="entry name" value="lambda repressor-like DNA-binding domains"/>
    <property type="match status" value="1"/>
</dbReference>
<evidence type="ECO:0000259" key="2">
    <source>
        <dbReference type="PROSITE" id="PS50943"/>
    </source>
</evidence>
<dbReference type="SMART" id="SM00530">
    <property type="entry name" value="HTH_XRE"/>
    <property type="match status" value="1"/>
</dbReference>